<feature type="transmembrane region" description="Helical" evidence="8">
    <location>
        <begin position="356"/>
        <end position="378"/>
    </location>
</feature>
<dbReference type="RefSeq" id="XP_066670865.1">
    <property type="nucleotide sequence ID" value="XM_066807247.1"/>
</dbReference>
<evidence type="ECO:0000256" key="6">
    <source>
        <dbReference type="ARBA" id="ARBA00023136"/>
    </source>
</evidence>
<name>A0ABR1WXS4_9PEZI</name>
<dbReference type="PANTHER" id="PTHR31595:SF67">
    <property type="entry name" value="WAX SYNTHASE DOMAIN-CONTAINING PROTEIN"/>
    <property type="match status" value="1"/>
</dbReference>
<dbReference type="Proteomes" id="UP001433268">
    <property type="component" value="Unassembled WGS sequence"/>
</dbReference>
<dbReference type="Pfam" id="PF13813">
    <property type="entry name" value="MBOAT_2"/>
    <property type="match status" value="1"/>
</dbReference>
<dbReference type="EMBL" id="JAQQWN010000004">
    <property type="protein sequence ID" value="KAK8087971.1"/>
    <property type="molecule type" value="Genomic_DNA"/>
</dbReference>
<feature type="region of interest" description="Disordered" evidence="7">
    <location>
        <begin position="51"/>
        <end position="90"/>
    </location>
</feature>
<sequence>MVAYSTSGNPAMGYGCGLIAAWSTIHIFTLLVWTRPQWDAKRVERYTRRTTPETNGVLQGNGHAKQASEANGNGVKHLNGHANGHASPTTTETITANDAVASCNGHATNGHVPNGLRERHPADAEKLRQRSLEPVPGSYDGKVGLHQQEYFYKWQEYPEDAPFRTRFNWAFDIATQMRMTGADGKTQEPLDAIPNSTPEGYVRYRTRSEFILQCIVTRLIPCYLVVDLCATLMTQDPYFILGPEHNEPLPANLASLPAAAPRTPAHCYLLPGVLFAIDLAFSAGQLALACFGPLVLGFRAHPWHMPTANGSFVAGVLDRGLEGFWGQWWHQTFRFGFAAPTNWLVREGYLKKGSPLHAFVGAIVAFGLSGFIHAMGSYSTVRYSWPWDPPVFFMLAGAGAQIQRTLARHILRESIQTYAPRWLRRTGNLVFTFAWMHMISSYLLDDFSRCGLWLWEPIPFSFARMLGLGTPGGKWWRWGPG</sequence>
<evidence type="ECO:0000313" key="11">
    <source>
        <dbReference type="Proteomes" id="UP001433268"/>
    </source>
</evidence>
<keyword evidence="4 8" id="KW-0812">Transmembrane</keyword>
<comment type="subcellular location">
    <subcellularLocation>
        <location evidence="1">Membrane</location>
        <topology evidence="1">Multi-pass membrane protein</topology>
    </subcellularLocation>
</comment>
<feature type="transmembrane region" description="Helical" evidence="8">
    <location>
        <begin position="427"/>
        <end position="444"/>
    </location>
</feature>
<keyword evidence="5 8" id="KW-1133">Transmembrane helix</keyword>
<evidence type="ECO:0000259" key="9">
    <source>
        <dbReference type="Pfam" id="PF13813"/>
    </source>
</evidence>
<keyword evidence="3 10" id="KW-0808">Transferase</keyword>
<feature type="transmembrane region" description="Helical" evidence="8">
    <location>
        <begin position="390"/>
        <end position="407"/>
    </location>
</feature>
<organism evidence="10 11">
    <name type="scientific">Apiospora hydei</name>
    <dbReference type="NCBI Taxonomy" id="1337664"/>
    <lineage>
        <taxon>Eukaryota</taxon>
        <taxon>Fungi</taxon>
        <taxon>Dikarya</taxon>
        <taxon>Ascomycota</taxon>
        <taxon>Pezizomycotina</taxon>
        <taxon>Sordariomycetes</taxon>
        <taxon>Xylariomycetidae</taxon>
        <taxon>Amphisphaeriales</taxon>
        <taxon>Apiosporaceae</taxon>
        <taxon>Apiospora</taxon>
    </lineage>
</organism>
<evidence type="ECO:0000256" key="4">
    <source>
        <dbReference type="ARBA" id="ARBA00022692"/>
    </source>
</evidence>
<comment type="caution">
    <text evidence="10">The sequence shown here is derived from an EMBL/GenBank/DDBJ whole genome shotgun (WGS) entry which is preliminary data.</text>
</comment>
<evidence type="ECO:0000256" key="7">
    <source>
        <dbReference type="SAM" id="MobiDB-lite"/>
    </source>
</evidence>
<dbReference type="InterPro" id="IPR032805">
    <property type="entry name" value="Wax_synthase_dom"/>
</dbReference>
<evidence type="ECO:0000256" key="3">
    <source>
        <dbReference type="ARBA" id="ARBA00022679"/>
    </source>
</evidence>
<comment type="similarity">
    <text evidence="2">Belongs to the wax synthase family.</text>
</comment>
<evidence type="ECO:0000256" key="2">
    <source>
        <dbReference type="ARBA" id="ARBA00007282"/>
    </source>
</evidence>
<dbReference type="InterPro" id="IPR044851">
    <property type="entry name" value="Wax_synthase"/>
</dbReference>
<dbReference type="GO" id="GO:0016740">
    <property type="term" value="F:transferase activity"/>
    <property type="evidence" value="ECO:0007669"/>
    <property type="project" value="UniProtKB-KW"/>
</dbReference>
<protein>
    <submittedName>
        <fullName evidence="10">Membrane bound o-acyl transferase family domain-containing protein</fullName>
    </submittedName>
</protein>
<dbReference type="GeneID" id="92040307"/>
<keyword evidence="6 8" id="KW-0472">Membrane</keyword>
<reference evidence="10 11" key="1">
    <citation type="submission" date="2023-01" db="EMBL/GenBank/DDBJ databases">
        <title>Analysis of 21 Apiospora genomes using comparative genomics revels a genus with tremendous synthesis potential of carbohydrate active enzymes and secondary metabolites.</title>
        <authorList>
            <person name="Sorensen T."/>
        </authorList>
    </citation>
    <scope>NUCLEOTIDE SEQUENCE [LARGE SCALE GENOMIC DNA]</scope>
    <source>
        <strain evidence="10 11">CBS 114990</strain>
    </source>
</reference>
<accession>A0ABR1WXS4</accession>
<proteinExistence type="inferred from homology"/>
<feature type="transmembrane region" description="Helical" evidence="8">
    <location>
        <begin position="12"/>
        <end position="33"/>
    </location>
</feature>
<evidence type="ECO:0000256" key="8">
    <source>
        <dbReference type="SAM" id="Phobius"/>
    </source>
</evidence>
<evidence type="ECO:0000256" key="1">
    <source>
        <dbReference type="ARBA" id="ARBA00004141"/>
    </source>
</evidence>
<keyword evidence="11" id="KW-1185">Reference proteome</keyword>
<feature type="domain" description="Wax synthase" evidence="9">
    <location>
        <begin position="319"/>
        <end position="394"/>
    </location>
</feature>
<evidence type="ECO:0000313" key="10">
    <source>
        <dbReference type="EMBL" id="KAK8087971.1"/>
    </source>
</evidence>
<dbReference type="PANTHER" id="PTHR31595">
    <property type="entry name" value="LONG-CHAIN-ALCOHOL O-FATTY-ACYLTRANSFERASE 3-RELATED"/>
    <property type="match status" value="1"/>
</dbReference>
<evidence type="ECO:0000256" key="5">
    <source>
        <dbReference type="ARBA" id="ARBA00022989"/>
    </source>
</evidence>
<gene>
    <name evidence="10" type="ORF">PG997_002932</name>
</gene>